<dbReference type="PROSITE" id="PS50853">
    <property type="entry name" value="FN3"/>
    <property type="match status" value="1"/>
</dbReference>
<evidence type="ECO:0000259" key="3">
    <source>
        <dbReference type="PROSITE" id="PS50853"/>
    </source>
</evidence>
<keyword evidence="5" id="KW-1185">Reference proteome</keyword>
<dbReference type="Gene3D" id="2.60.40.10">
    <property type="entry name" value="Immunoglobulins"/>
    <property type="match status" value="1"/>
</dbReference>
<dbReference type="PANTHER" id="PTHR47635">
    <property type="entry name" value="CUB DOMAIN-CONTAINING PROTEIN"/>
    <property type="match status" value="1"/>
</dbReference>
<proteinExistence type="predicted"/>
<dbReference type="InterPro" id="IPR003961">
    <property type="entry name" value="FN3_dom"/>
</dbReference>
<dbReference type="InterPro" id="IPR006558">
    <property type="entry name" value="LamG-like"/>
</dbReference>
<protein>
    <recommendedName>
        <fullName evidence="3">Fibronectin type-III domain-containing protein</fullName>
    </recommendedName>
</protein>
<organism evidence="4 5">
    <name type="scientific">Candidatus Brocadia sinica JPN1</name>
    <dbReference type="NCBI Taxonomy" id="1197129"/>
    <lineage>
        <taxon>Bacteria</taxon>
        <taxon>Pseudomonadati</taxon>
        <taxon>Planctomycetota</taxon>
        <taxon>Candidatus Brocadiia</taxon>
        <taxon>Candidatus Brocadiales</taxon>
        <taxon>Candidatus Brocadiaceae</taxon>
        <taxon>Candidatus Brocadia</taxon>
    </lineage>
</organism>
<dbReference type="InterPro" id="IPR013783">
    <property type="entry name" value="Ig-like_fold"/>
</dbReference>
<keyword evidence="2" id="KW-1015">Disulfide bond</keyword>
<sequence>MKITNTFLGYVFLVFTQVFFLFETGLISTVSANDTWKSWYGITVDGSAESGAKYARQMGYDSINIKSGIYASPDTYKGKQAFSGFKFYFINPDKMLIRSMGYDRNINITKSYSQAERDFYNQYMTWKSYDPFPDNIATGWFQGTSTEFNPLWDFQQQAVIDMVVEGVIAMCHDYEDVSLPFTFAGHMYDEPALDGYFFNWINGDNEVTYLSNWTGTESGLLHGTITHEYATYQDGKAAFFKQLKARMLAEFPNAKWIVEPYDVYWGWINQIKDRTDKDELTPDMISQESSSTEFVDDSAIFNSGLAITKDMMGISQPNSVDEYENRLYAANAGINRAWYNWFLRFGGTGNMPSFQNITEVYPRLKLIRCLPNWDNLNNVPLTDRSWDGSVYRSTKSYASSDVMYSRQPKTGKLFVVFVTKNGVVKLNAGETVTGVQRADGYFIESGDGSADVAIVGDEIRLKSGVSIDVDATNGQVKGRGYIFTVSTSTGIPPKVVTGSATDVTSNSATLGGTVNANGLSTTAWFEYGTISGTYGSKSSAQGVSSSGDTAISIGINGLSAAKTYYYRLVAQNSAGTAYGSEMSLITPDTLAPNCSVNINNGDFYTTSTAVTLDLSATDDVGVTGYYLSMDSTVPLASAAEWTMVSSTTAFHASVSYNLSAGDGGKTVYAWYKDAAGNVSNTTSDSITLDTTIPLITITSPTSNTTHTTTSGTITLGGSASDSASGVSKVAWSSDKGGSGTASGTTGWSISGISLSTGDNVITVTVTDGANNTGTDTITVEKLETNTGTGLQACYPFNEGTGTIATDKSGNGNDGAINGATWAAGKRGKGLSFNGASNSVSIPLLNHDEISIAAWFYKNANDTTDADAILGAWKWNSDIQLREGFDVRFYNTTPDRLEFILMTQDGNGKKTQKTAVKDLSNSVGKWYHVAGTYNKTTGEQRLYVGGLLVDTKFHPAGNTIVPSTSYADVRIGYSRVNNGYFNGKIDEVYFYNKPLSDQEVQDLYNAVSDGMQSRYTFDEGSGLVATDSSGNGNDGAIAGATWTTGKNGKALNFDGINDFVSVPRTNQDEISIAAWFYKTVNDKKAADAILGAWKWNSDVQLQEGFDVRFYNTTPDRLEFILVTQDGNGKKTQKTAVKDLSNSVGKWYHVAGTYNKTTGEQRLYVGGLLVDTKFHPAGNTIVPSTSYADMRIGYSRVNNGYFNGKIDEVRLYNKPLSDQEVQDLYNSIGY</sequence>
<dbReference type="SUPFAM" id="SSF49899">
    <property type="entry name" value="Concanavalin A-like lectins/glucanases"/>
    <property type="match status" value="2"/>
</dbReference>
<dbReference type="SMART" id="SM00560">
    <property type="entry name" value="LamGL"/>
    <property type="match status" value="2"/>
</dbReference>
<dbReference type="RefSeq" id="WP_052565534.1">
    <property type="nucleotide sequence ID" value="NZ_BAFN01000001.1"/>
</dbReference>
<dbReference type="Gene3D" id="2.60.120.200">
    <property type="match status" value="2"/>
</dbReference>
<gene>
    <name evidence="4" type="ORF">BROSI_A3910</name>
</gene>
<dbReference type="EMBL" id="BAFN01000001">
    <property type="protein sequence ID" value="GAN35359.1"/>
    <property type="molecule type" value="Genomic_DNA"/>
</dbReference>
<dbReference type="InterPro" id="IPR013320">
    <property type="entry name" value="ConA-like_dom_sf"/>
</dbReference>
<name>A0ABQ0K2P3_9BACT</name>
<comment type="caution">
    <text evidence="4">The sequence shown here is derived from an EMBL/GenBank/DDBJ whole genome shotgun (WGS) entry which is preliminary data.</text>
</comment>
<reference evidence="5" key="1">
    <citation type="journal article" date="2015" name="Genome Announc.">
        <title>Draft Genome Sequence of an Anaerobic Ammonium-Oxidizing Bacterium, "Candidatus Brocadia sinica".</title>
        <authorList>
            <person name="Oshiki M."/>
            <person name="Shinyako-Hata K."/>
            <person name="Satoh H."/>
            <person name="Okabe S."/>
        </authorList>
    </citation>
    <scope>NUCLEOTIDE SEQUENCE [LARGE SCALE GENOMIC DNA]</scope>
    <source>
        <strain evidence="5">JPN1</strain>
    </source>
</reference>
<dbReference type="PANTHER" id="PTHR47635:SF2">
    <property type="entry name" value="LAMG-LIKE JELLYROLL FOLD DOMAIN-CONTAINING PROTEIN"/>
    <property type="match status" value="1"/>
</dbReference>
<feature type="domain" description="Fibronectin type-III" evidence="3">
    <location>
        <begin position="492"/>
        <end position="593"/>
    </location>
</feature>
<evidence type="ECO:0000256" key="1">
    <source>
        <dbReference type="ARBA" id="ARBA00022729"/>
    </source>
</evidence>
<evidence type="ECO:0000313" key="5">
    <source>
        <dbReference type="Proteomes" id="UP000032309"/>
    </source>
</evidence>
<dbReference type="Pfam" id="PF13385">
    <property type="entry name" value="Laminin_G_3"/>
    <property type="match status" value="2"/>
</dbReference>
<evidence type="ECO:0000256" key="2">
    <source>
        <dbReference type="ARBA" id="ARBA00023157"/>
    </source>
</evidence>
<accession>A0ABQ0K2P3</accession>
<evidence type="ECO:0000313" key="4">
    <source>
        <dbReference type="EMBL" id="GAN35359.1"/>
    </source>
</evidence>
<keyword evidence="1" id="KW-0732">Signal</keyword>
<dbReference type="Proteomes" id="UP000032309">
    <property type="component" value="Unassembled WGS sequence"/>
</dbReference>